<proteinExistence type="inferred from homology"/>
<name>H1CZ05_9FIRM</name>
<dbReference type="AlphaFoldDB" id="H1CZ05"/>
<dbReference type="PANTHER" id="PTHR37296:SF1">
    <property type="entry name" value="CONSERVED VIRULENCE FACTOR B"/>
    <property type="match status" value="1"/>
</dbReference>
<dbReference type="PROSITE" id="PS50126">
    <property type="entry name" value="S1"/>
    <property type="match status" value="1"/>
</dbReference>
<evidence type="ECO:0000313" key="4">
    <source>
        <dbReference type="Proteomes" id="UP000003277"/>
    </source>
</evidence>
<dbReference type="InterPro" id="IPR036388">
    <property type="entry name" value="WH-like_DNA-bd_sf"/>
</dbReference>
<dbReference type="STRING" id="742743.HMPREF9453_00593"/>
<dbReference type="EMBL" id="ADLT01000015">
    <property type="protein sequence ID" value="EHO63576.1"/>
    <property type="molecule type" value="Genomic_DNA"/>
</dbReference>
<dbReference type="InterPro" id="IPR003029">
    <property type="entry name" value="S1_domain"/>
</dbReference>
<keyword evidence="4" id="KW-1185">Reference proteome</keyword>
<dbReference type="Pfam" id="PF21543">
    <property type="entry name" value="CvfB_2nd"/>
    <property type="match status" value="1"/>
</dbReference>
<dbReference type="PATRIC" id="fig|742743.3.peg.603"/>
<evidence type="ECO:0000256" key="1">
    <source>
        <dbReference type="PIRNR" id="PIRNR012524"/>
    </source>
</evidence>
<dbReference type="SMART" id="SM00316">
    <property type="entry name" value="S1"/>
    <property type="match status" value="3"/>
</dbReference>
<dbReference type="PIRSF" id="PIRSF012524">
    <property type="entry name" value="YitL_S1"/>
    <property type="match status" value="1"/>
</dbReference>
<dbReference type="InterPro" id="IPR039566">
    <property type="entry name" value="CvfB_S1_st"/>
</dbReference>
<evidence type="ECO:0000313" key="3">
    <source>
        <dbReference type="EMBL" id="EHO63576.1"/>
    </source>
</evidence>
<dbReference type="HOGENOM" id="CLU_064885_0_1_9"/>
<dbReference type="eggNOG" id="COG2996">
    <property type="taxonomic scope" value="Bacteria"/>
</dbReference>
<dbReference type="PANTHER" id="PTHR37296">
    <property type="entry name" value="CONSERVED VIRULENCE FACTOR B"/>
    <property type="match status" value="1"/>
</dbReference>
<dbReference type="SUPFAM" id="SSF50249">
    <property type="entry name" value="Nucleic acid-binding proteins"/>
    <property type="match status" value="1"/>
</dbReference>
<dbReference type="Pfam" id="PF17783">
    <property type="entry name" value="WHD_CvfB"/>
    <property type="match status" value="1"/>
</dbReference>
<dbReference type="InterPro" id="IPR012340">
    <property type="entry name" value="NA-bd_OB-fold"/>
</dbReference>
<accession>H1CZ05</accession>
<organism evidence="3 4">
    <name type="scientific">Dialister succinatiphilus YIT 11850</name>
    <dbReference type="NCBI Taxonomy" id="742743"/>
    <lineage>
        <taxon>Bacteria</taxon>
        <taxon>Bacillati</taxon>
        <taxon>Bacillota</taxon>
        <taxon>Negativicutes</taxon>
        <taxon>Veillonellales</taxon>
        <taxon>Veillonellaceae</taxon>
        <taxon>Dialister</taxon>
    </lineage>
</organism>
<dbReference type="Proteomes" id="UP000003277">
    <property type="component" value="Unassembled WGS sequence"/>
</dbReference>
<reference evidence="3 4" key="1">
    <citation type="submission" date="2011-11" db="EMBL/GenBank/DDBJ databases">
        <title>The Genome Sequence of Dialister succinatiphilus YIT 11850.</title>
        <authorList>
            <consortium name="The Broad Institute Genome Sequencing Platform"/>
            <person name="Earl A."/>
            <person name="Ward D."/>
            <person name="Feldgarden M."/>
            <person name="Gevers D."/>
            <person name="Morotomi M."/>
            <person name="Young S.K."/>
            <person name="Zeng Q."/>
            <person name="Gargeya S."/>
            <person name="Fitzgerald M."/>
            <person name="Haas B."/>
            <person name="Abouelleil A."/>
            <person name="Alvarado L."/>
            <person name="Arachchi H.M."/>
            <person name="Berlin A."/>
            <person name="Brown A."/>
            <person name="Chapman S.B."/>
            <person name="Dunbar C."/>
            <person name="Gearin G."/>
            <person name="Goldberg J."/>
            <person name="Griggs A."/>
            <person name="Gujja S."/>
            <person name="Heiman D."/>
            <person name="Howarth C."/>
            <person name="Lui A."/>
            <person name="MacDonald P.J.P."/>
            <person name="Montmayeur A."/>
            <person name="Murphy C."/>
            <person name="Neiman D."/>
            <person name="Pearson M."/>
            <person name="Priest M."/>
            <person name="Roberts A."/>
            <person name="Saif S."/>
            <person name="Shea T."/>
            <person name="Sisk P."/>
            <person name="Stolte C."/>
            <person name="Sykes S."/>
            <person name="Wortman J."/>
            <person name="Nusbaum C."/>
            <person name="Birren B."/>
        </authorList>
    </citation>
    <scope>NUCLEOTIDE SEQUENCE [LARGE SCALE GENOMIC DNA]</scope>
    <source>
        <strain evidence="3 4">YIT 11850</strain>
    </source>
</reference>
<dbReference type="GO" id="GO:0003676">
    <property type="term" value="F:nucleic acid binding"/>
    <property type="evidence" value="ECO:0007669"/>
    <property type="project" value="InterPro"/>
</dbReference>
<dbReference type="Gene3D" id="1.10.10.10">
    <property type="entry name" value="Winged helix-like DNA-binding domain superfamily/Winged helix DNA-binding domain"/>
    <property type="match status" value="1"/>
</dbReference>
<sequence length="298" mass="33266">MKPAMTMNNEDSGLGPLHLRENSLAELTVARISDMGAFLDAGTGTTSDDILLHHSQQTRPVKEGEKVKVFLYHDPHHRLTASMRLPQIPVGGIGYAPVMLTTRFGAFIDVGTERGIFLPFSQMEERVETGQYVWVKMYVDKTGRLAVTMKVNEDIRSIALPAKGVKVGDMVTGTVYNKTDDGVFLITRERWIAFLHRDEINKPIHMGDEITGRVAFLRKDGHVNISLRPQKEKSIEGDMQLLLEYMNRHNGSLPFTDQSDPALIRASLGISKAAFKRAVGHLLKLKKISMKEGKITLS</sequence>
<dbReference type="Pfam" id="PF13509">
    <property type="entry name" value="S1_2"/>
    <property type="match status" value="2"/>
</dbReference>
<comment type="similarity">
    <text evidence="1">Belongs to the CvfB family.</text>
</comment>
<dbReference type="InterPro" id="IPR048587">
    <property type="entry name" value="CvfB_S1_3rd"/>
</dbReference>
<gene>
    <name evidence="3" type="ORF">HMPREF9453_00593</name>
</gene>
<comment type="caution">
    <text evidence="3">The sequence shown here is derived from an EMBL/GenBank/DDBJ whole genome shotgun (WGS) entry which is preliminary data.</text>
</comment>
<protein>
    <recommendedName>
        <fullName evidence="2">S1 motif domain-containing protein</fullName>
    </recommendedName>
</protein>
<dbReference type="Gene3D" id="2.40.50.140">
    <property type="entry name" value="Nucleic acid-binding proteins"/>
    <property type="match status" value="3"/>
</dbReference>
<feature type="domain" description="S1 motif" evidence="2">
    <location>
        <begin position="168"/>
        <end position="228"/>
    </location>
</feature>
<evidence type="ECO:0000259" key="2">
    <source>
        <dbReference type="PROSITE" id="PS50126"/>
    </source>
</evidence>
<dbReference type="InterPro" id="IPR014464">
    <property type="entry name" value="CvfB_fam"/>
</dbReference>
<dbReference type="InterPro" id="IPR040764">
    <property type="entry name" value="CvfB_WH"/>
</dbReference>